<dbReference type="InterPro" id="IPR001295">
    <property type="entry name" value="Dihydroorotate_DH_CS"/>
</dbReference>
<evidence type="ECO:0000256" key="7">
    <source>
        <dbReference type="ARBA" id="ARBA00022630"/>
    </source>
</evidence>
<feature type="binding site" evidence="11">
    <location>
        <begin position="47"/>
        <end position="48"/>
    </location>
    <ligand>
        <name>FMN</name>
        <dbReference type="ChEBI" id="CHEBI:58210"/>
    </ligand>
</feature>
<comment type="catalytic activity">
    <reaction evidence="11">
        <text>(S)-dihydroorotate + A = orotate + AH2</text>
        <dbReference type="Rhea" id="RHEA:18073"/>
        <dbReference type="ChEBI" id="CHEBI:13193"/>
        <dbReference type="ChEBI" id="CHEBI:17499"/>
        <dbReference type="ChEBI" id="CHEBI:30839"/>
        <dbReference type="ChEBI" id="CHEBI:30864"/>
    </reaction>
</comment>
<evidence type="ECO:0000256" key="2">
    <source>
        <dbReference type="ARBA" id="ARBA00004496"/>
    </source>
</evidence>
<gene>
    <name evidence="11" type="primary">pyrD</name>
    <name evidence="13" type="ORF">IV81_GL001804</name>
</gene>
<keyword evidence="14" id="KW-1185">Reference proteome</keyword>
<evidence type="ECO:0000256" key="10">
    <source>
        <dbReference type="ARBA" id="ARBA00023002"/>
    </source>
</evidence>
<dbReference type="PANTHER" id="PTHR48109:SF1">
    <property type="entry name" value="DIHYDROOROTATE DEHYDROGENASE (FUMARATE)"/>
    <property type="match status" value="1"/>
</dbReference>
<keyword evidence="6 11" id="KW-0963">Cytoplasm</keyword>
<dbReference type="PROSITE" id="PS00911">
    <property type="entry name" value="DHODEHASE_1"/>
    <property type="match status" value="1"/>
</dbReference>
<keyword evidence="7 11" id="KW-0285">Flavoprotein</keyword>
<dbReference type="SUPFAM" id="SSF51395">
    <property type="entry name" value="FMN-linked oxidoreductases"/>
    <property type="match status" value="1"/>
</dbReference>
<dbReference type="PIRSF" id="PIRSF000164">
    <property type="entry name" value="DHO_oxidase"/>
    <property type="match status" value="1"/>
</dbReference>
<dbReference type="NCBIfam" id="TIGR01037">
    <property type="entry name" value="pyrD_sub1_fam"/>
    <property type="match status" value="1"/>
</dbReference>
<dbReference type="EMBL" id="JQBX01000009">
    <property type="protein sequence ID" value="KRN93946.1"/>
    <property type="molecule type" value="Genomic_DNA"/>
</dbReference>
<evidence type="ECO:0000256" key="1">
    <source>
        <dbReference type="ARBA" id="ARBA00001694"/>
    </source>
</evidence>
<feature type="binding site" evidence="11">
    <location>
        <position position="195"/>
    </location>
    <ligand>
        <name>FMN</name>
        <dbReference type="ChEBI" id="CHEBI:58210"/>
    </ligand>
</feature>
<comment type="caution">
    <text evidence="11">Lacks conserved residue(s) required for the propagation of feature annotation.</text>
</comment>
<comment type="subunit">
    <text evidence="5">Homodimer.</text>
</comment>
<feature type="binding site" evidence="11">
    <location>
        <begin position="71"/>
        <end position="75"/>
    </location>
    <ligand>
        <name>substrate</name>
    </ligand>
</feature>
<keyword evidence="9 11" id="KW-0665">Pyrimidine biosynthesis</keyword>
<dbReference type="Gene3D" id="3.20.20.70">
    <property type="entry name" value="Aldolase class I"/>
    <property type="match status" value="1"/>
</dbReference>
<feature type="binding site" evidence="11">
    <location>
        <begin position="247"/>
        <end position="248"/>
    </location>
    <ligand>
        <name>FMN</name>
        <dbReference type="ChEBI" id="CHEBI:58210"/>
    </ligand>
</feature>
<dbReference type="Proteomes" id="UP000051859">
    <property type="component" value="Unassembled WGS sequence"/>
</dbReference>
<keyword evidence="10 11" id="KW-0560">Oxidoreductase</keyword>
<evidence type="ECO:0000256" key="4">
    <source>
        <dbReference type="ARBA" id="ARBA00008008"/>
    </source>
</evidence>
<feature type="binding site" evidence="11">
    <location>
        <position position="47"/>
    </location>
    <ligand>
        <name>substrate</name>
    </ligand>
</feature>
<name>A0A0R2L3X7_9LACO</name>
<dbReference type="InterPro" id="IPR005720">
    <property type="entry name" value="Dihydroorotate_DH_cat"/>
</dbReference>
<comment type="pathway">
    <text evidence="3 11">Pyrimidine metabolism; UMP biosynthesis via de novo pathway.</text>
</comment>
<dbReference type="PATRIC" id="fig|331679.3.peg.1840"/>
<dbReference type="NCBIfam" id="NF005574">
    <property type="entry name" value="PRK07259.1"/>
    <property type="match status" value="1"/>
</dbReference>
<dbReference type="InterPro" id="IPR012135">
    <property type="entry name" value="Dihydroorotate_DH_1_2"/>
</dbReference>
<evidence type="ECO:0000256" key="9">
    <source>
        <dbReference type="ARBA" id="ARBA00022975"/>
    </source>
</evidence>
<proteinExistence type="inferred from homology"/>
<evidence type="ECO:0000256" key="8">
    <source>
        <dbReference type="ARBA" id="ARBA00022643"/>
    </source>
</evidence>
<evidence type="ECO:0000313" key="14">
    <source>
        <dbReference type="Proteomes" id="UP000051859"/>
    </source>
</evidence>
<evidence type="ECO:0000313" key="13">
    <source>
        <dbReference type="EMBL" id="KRN93946.1"/>
    </source>
</evidence>
<dbReference type="GO" id="GO:0006207">
    <property type="term" value="P:'de novo' pyrimidine nucleobase biosynthetic process"/>
    <property type="evidence" value="ECO:0007669"/>
    <property type="project" value="InterPro"/>
</dbReference>
<dbReference type="PROSITE" id="PS00912">
    <property type="entry name" value="DHODEHASE_2"/>
    <property type="match status" value="1"/>
</dbReference>
<feature type="binding site" evidence="11">
    <location>
        <position position="131"/>
    </location>
    <ligand>
        <name>substrate</name>
    </ligand>
</feature>
<sequence length="305" mass="32329">MNMERLETTIAGVKLKNPVMNASGTAAYGQQMAQNIDLNGLGAFVIKSTTMEPRTGHPWPTTAETTGGWLNAVGLKNPGIEHVLKEELPWLAQNYPDLPIVGSIAGSTTDEYVEVAKKMSTAPNVKLIEVNISCPNVEKGGLAFGTDPEVVEDLTRRIKAVTKKPVLMKLTPGVTEIVPIALAAERGGADGLVMINTLMGMEIDLETRKPHLSNGTGGLSGSAIHPIAVRMIHQVRAATKLPIIGVGGVGSAKDALELMVAGAGAVQVGSANYGNPKACQSIIEDLIPAMDKYHFDRIDEFKSED</sequence>
<evidence type="ECO:0000256" key="5">
    <source>
        <dbReference type="ARBA" id="ARBA00011738"/>
    </source>
</evidence>
<reference evidence="13 14" key="1">
    <citation type="journal article" date="2015" name="Genome Announc.">
        <title>Expanding the biotechnology potential of lactobacilli through comparative genomics of 213 strains and associated genera.</title>
        <authorList>
            <person name="Sun Z."/>
            <person name="Harris H.M."/>
            <person name="McCann A."/>
            <person name="Guo C."/>
            <person name="Argimon S."/>
            <person name="Zhang W."/>
            <person name="Yang X."/>
            <person name="Jeffery I.B."/>
            <person name="Cooney J.C."/>
            <person name="Kagawa T.F."/>
            <person name="Liu W."/>
            <person name="Song Y."/>
            <person name="Salvetti E."/>
            <person name="Wrobel A."/>
            <person name="Rasinkangas P."/>
            <person name="Parkhill J."/>
            <person name="Rea M.C."/>
            <person name="O'Sullivan O."/>
            <person name="Ritari J."/>
            <person name="Douillard F.P."/>
            <person name="Paul Ross R."/>
            <person name="Yang R."/>
            <person name="Briner A.E."/>
            <person name="Felis G.E."/>
            <person name="de Vos W.M."/>
            <person name="Barrangou R."/>
            <person name="Klaenhammer T.R."/>
            <person name="Caufield P.W."/>
            <person name="Cui Y."/>
            <person name="Zhang H."/>
            <person name="O'Toole P.W."/>
        </authorList>
    </citation>
    <scope>NUCLEOTIDE SEQUENCE [LARGE SCALE GENOMIC DNA]</scope>
    <source>
        <strain evidence="13 14">DSM 18001</strain>
    </source>
</reference>
<comment type="cofactor">
    <cofactor evidence="11">
        <name>FMN</name>
        <dbReference type="ChEBI" id="CHEBI:58210"/>
    </cofactor>
    <text evidence="11">Binds 1 FMN per subunit.</text>
</comment>
<dbReference type="PANTHER" id="PTHR48109">
    <property type="entry name" value="DIHYDROOROTATE DEHYDROGENASE (QUINONE), MITOCHONDRIAL-RELATED"/>
    <property type="match status" value="1"/>
</dbReference>
<comment type="subcellular location">
    <subcellularLocation>
        <location evidence="2 11">Cytoplasm</location>
    </subcellularLocation>
</comment>
<dbReference type="AlphaFoldDB" id="A0A0R2L3X7"/>
<dbReference type="HAMAP" id="MF_00224">
    <property type="entry name" value="DHO_dh_type1"/>
    <property type="match status" value="1"/>
</dbReference>
<dbReference type="InterPro" id="IPR050074">
    <property type="entry name" value="DHO_dehydrogenase"/>
</dbReference>
<dbReference type="UniPathway" id="UPA00070"/>
<comment type="function">
    <text evidence="11">Catalyzes the conversion of dihydroorotate to orotate.</text>
</comment>
<dbReference type="GO" id="GO:0044205">
    <property type="term" value="P:'de novo' UMP biosynthetic process"/>
    <property type="evidence" value="ECO:0007669"/>
    <property type="project" value="UniProtKB-UniRule"/>
</dbReference>
<dbReference type="GO" id="GO:0005737">
    <property type="term" value="C:cytoplasm"/>
    <property type="evidence" value="ECO:0007669"/>
    <property type="project" value="UniProtKB-SubCell"/>
</dbReference>
<accession>A0A0R2L3X7</accession>
<feature type="binding site" evidence="11">
    <location>
        <position position="131"/>
    </location>
    <ligand>
        <name>FMN</name>
        <dbReference type="ChEBI" id="CHEBI:58210"/>
    </ligand>
</feature>
<comment type="caution">
    <text evidence="13">The sequence shown here is derived from an EMBL/GenBank/DDBJ whole genome shotgun (WGS) entry which is preliminary data.</text>
</comment>
<dbReference type="FunFam" id="3.20.20.70:FF:000027">
    <property type="entry name" value="Dihydropyrimidine dehydrogenase [NADP(+)]"/>
    <property type="match status" value="1"/>
</dbReference>
<evidence type="ECO:0000256" key="11">
    <source>
        <dbReference type="HAMAP-Rule" id="MF_00224"/>
    </source>
</evidence>
<protein>
    <recommendedName>
        <fullName evidence="11">Dihydroorotate dehydrogenase</fullName>
        <shortName evidence="11">DHOD</shortName>
        <shortName evidence="11">DHODase</shortName>
        <shortName evidence="11">DHOdehase</shortName>
        <ecNumber evidence="11">1.3.-.-</ecNumber>
    </recommendedName>
</protein>
<feature type="binding site" evidence="11">
    <location>
        <position position="221"/>
    </location>
    <ligand>
        <name>FMN</name>
        <dbReference type="ChEBI" id="CHEBI:58210"/>
    </ligand>
</feature>
<dbReference type="Pfam" id="PF01180">
    <property type="entry name" value="DHO_dh"/>
    <property type="match status" value="1"/>
</dbReference>
<evidence type="ECO:0000259" key="12">
    <source>
        <dbReference type="Pfam" id="PF01180"/>
    </source>
</evidence>
<comment type="catalytic activity">
    <reaction evidence="1">
        <text>(S)-dihydroorotate + fumarate = orotate + succinate</text>
        <dbReference type="Rhea" id="RHEA:30059"/>
        <dbReference type="ChEBI" id="CHEBI:29806"/>
        <dbReference type="ChEBI" id="CHEBI:30031"/>
        <dbReference type="ChEBI" id="CHEBI:30839"/>
        <dbReference type="ChEBI" id="CHEBI:30864"/>
        <dbReference type="EC" id="1.3.98.1"/>
    </reaction>
</comment>
<dbReference type="GO" id="GO:1990663">
    <property type="term" value="F:dihydroorotate dehydrogenase (fumarate) activity"/>
    <property type="evidence" value="ECO:0007669"/>
    <property type="project" value="UniProtKB-EC"/>
</dbReference>
<keyword evidence="8 11" id="KW-0288">FMN</keyword>
<organism evidence="13 14">
    <name type="scientific">Pediococcus stilesii</name>
    <dbReference type="NCBI Taxonomy" id="331679"/>
    <lineage>
        <taxon>Bacteria</taxon>
        <taxon>Bacillati</taxon>
        <taxon>Bacillota</taxon>
        <taxon>Bacilli</taxon>
        <taxon>Lactobacillales</taxon>
        <taxon>Lactobacillaceae</taxon>
        <taxon>Pediococcus</taxon>
    </lineage>
</organism>
<dbReference type="InterPro" id="IPR013785">
    <property type="entry name" value="Aldolase_TIM"/>
</dbReference>
<comment type="similarity">
    <text evidence="4 11">Belongs to the dihydroorotate dehydrogenase family. Type 1 subfamily.</text>
</comment>
<feature type="binding site" evidence="11">
    <location>
        <position position="169"/>
    </location>
    <ligand>
        <name>FMN</name>
        <dbReference type="ChEBI" id="CHEBI:58210"/>
    </ligand>
</feature>
<dbReference type="CDD" id="cd04740">
    <property type="entry name" value="DHOD_1B_like"/>
    <property type="match status" value="1"/>
</dbReference>
<dbReference type="STRING" id="331679.IV81_GL001804"/>
<feature type="active site" description="Nucleophile" evidence="11">
    <location>
        <position position="134"/>
    </location>
</feature>
<evidence type="ECO:0000256" key="3">
    <source>
        <dbReference type="ARBA" id="ARBA00004725"/>
    </source>
</evidence>
<feature type="domain" description="Dihydroorotate dehydrogenase catalytic" evidence="12">
    <location>
        <begin position="6"/>
        <end position="288"/>
    </location>
</feature>
<dbReference type="InterPro" id="IPR033888">
    <property type="entry name" value="DHOD_1B"/>
</dbReference>
<feature type="binding site" evidence="11">
    <location>
        <begin position="196"/>
        <end position="197"/>
    </location>
    <ligand>
        <name>substrate</name>
    </ligand>
</feature>
<dbReference type="InterPro" id="IPR024920">
    <property type="entry name" value="Dihydroorotate_DH_1"/>
</dbReference>
<feature type="binding site" evidence="11">
    <location>
        <begin position="269"/>
        <end position="270"/>
    </location>
    <ligand>
        <name>FMN</name>
        <dbReference type="ChEBI" id="CHEBI:58210"/>
    </ligand>
</feature>
<evidence type="ECO:0000256" key="6">
    <source>
        <dbReference type="ARBA" id="ARBA00022490"/>
    </source>
</evidence>
<feature type="binding site" evidence="11">
    <location>
        <position position="23"/>
    </location>
    <ligand>
        <name>FMN</name>
        <dbReference type="ChEBI" id="CHEBI:58210"/>
    </ligand>
</feature>
<dbReference type="InterPro" id="IPR049622">
    <property type="entry name" value="Dihydroorotate_DH_I"/>
</dbReference>
<dbReference type="EC" id="1.3.-.-" evidence="11"/>